<comment type="subcellular location">
    <subcellularLocation>
        <location evidence="1 8">Nucleus</location>
    </subcellularLocation>
</comment>
<dbReference type="HOGENOM" id="CLU_015164_0_0_1"/>
<keyword evidence="4 8" id="KW-0805">Transcription regulation</keyword>
<proteinExistence type="inferred from homology"/>
<comment type="subunit">
    <text evidence="8">Component of the Mediator complex.</text>
</comment>
<protein>
    <recommendedName>
        <fullName evidence="3 8">Mediator of RNA polymerase II transcription subunit 17</fullName>
    </recommendedName>
    <alternativeName>
        <fullName evidence="7 8">Mediator complex subunit 17</fullName>
    </alternativeName>
</protein>
<evidence type="ECO:0000256" key="5">
    <source>
        <dbReference type="ARBA" id="ARBA00023163"/>
    </source>
</evidence>
<comment type="caution">
    <text evidence="10">The sequence shown here is derived from an EMBL/GenBank/DDBJ whole genome shotgun (WGS) entry which is preliminary data.</text>
</comment>
<comment type="similarity">
    <text evidence="2 8">Belongs to the Mediator complex subunit 17 family.</text>
</comment>
<comment type="function">
    <text evidence="8">Component of the Mediator complex, a coactivator involved in the regulated transcription of nearly all RNA polymerase II-dependent genes. Mediator functions as a bridge to convey information from gene-specific regulatory proteins to the basal RNA polymerase II transcription machinery. Mediator is recruited to promoters by direct interactions with regulatory proteins and serves as a scaffold for the assembly of a functional preinitiation complex with RNA polymerase II and the general transcription factors.</text>
</comment>
<feature type="compositionally biased region" description="Polar residues" evidence="9">
    <location>
        <begin position="1"/>
        <end position="10"/>
    </location>
</feature>
<evidence type="ECO:0000256" key="9">
    <source>
        <dbReference type="SAM" id="MobiDB-lite"/>
    </source>
</evidence>
<dbReference type="Proteomes" id="UP000028545">
    <property type="component" value="Unassembled WGS sequence"/>
</dbReference>
<dbReference type="PANTHER" id="PTHR13114">
    <property type="entry name" value="MEDIATOR OF RNA POLYMERASE II TRANSCRIPTION SUBUNIT 17"/>
    <property type="match status" value="1"/>
</dbReference>
<organism evidence="10 11">
    <name type="scientific">Pseudallescheria apiosperma</name>
    <name type="common">Scedosporium apiospermum</name>
    <dbReference type="NCBI Taxonomy" id="563466"/>
    <lineage>
        <taxon>Eukaryota</taxon>
        <taxon>Fungi</taxon>
        <taxon>Dikarya</taxon>
        <taxon>Ascomycota</taxon>
        <taxon>Pezizomycotina</taxon>
        <taxon>Sordariomycetes</taxon>
        <taxon>Hypocreomycetidae</taxon>
        <taxon>Microascales</taxon>
        <taxon>Microascaceae</taxon>
        <taxon>Scedosporium</taxon>
    </lineage>
</organism>
<dbReference type="AlphaFoldDB" id="A0A084FVY4"/>
<evidence type="ECO:0000256" key="4">
    <source>
        <dbReference type="ARBA" id="ARBA00023015"/>
    </source>
</evidence>
<dbReference type="OrthoDB" id="5319830at2759"/>
<keyword evidence="6 8" id="KW-0539">Nucleus</keyword>
<name>A0A084FVY4_PSEDA</name>
<keyword evidence="11" id="KW-1185">Reference proteome</keyword>
<dbReference type="Pfam" id="PF10156">
    <property type="entry name" value="Med17"/>
    <property type="match status" value="1"/>
</dbReference>
<accession>A0A084FVY4</accession>
<keyword evidence="5 8" id="KW-0804">Transcription</keyword>
<feature type="compositionally biased region" description="Acidic residues" evidence="9">
    <location>
        <begin position="70"/>
        <end position="82"/>
    </location>
</feature>
<evidence type="ECO:0000256" key="1">
    <source>
        <dbReference type="ARBA" id="ARBA00004123"/>
    </source>
</evidence>
<dbReference type="RefSeq" id="XP_016639045.1">
    <property type="nucleotide sequence ID" value="XM_016791201.1"/>
</dbReference>
<evidence type="ECO:0000256" key="2">
    <source>
        <dbReference type="ARBA" id="ARBA00005635"/>
    </source>
</evidence>
<dbReference type="GO" id="GO:0070847">
    <property type="term" value="C:core mediator complex"/>
    <property type="evidence" value="ECO:0007669"/>
    <property type="project" value="TreeGrafter"/>
</dbReference>
<dbReference type="GO" id="GO:0016592">
    <property type="term" value="C:mediator complex"/>
    <property type="evidence" value="ECO:0007669"/>
    <property type="project" value="InterPro"/>
</dbReference>
<evidence type="ECO:0000313" key="10">
    <source>
        <dbReference type="EMBL" id="KEZ39246.1"/>
    </source>
</evidence>
<evidence type="ECO:0000256" key="3">
    <source>
        <dbReference type="ARBA" id="ARBA00019610"/>
    </source>
</evidence>
<feature type="compositionally biased region" description="Basic and acidic residues" evidence="9">
    <location>
        <begin position="59"/>
        <end position="69"/>
    </location>
</feature>
<keyword evidence="8" id="KW-0010">Activator</keyword>
<evidence type="ECO:0000313" key="11">
    <source>
        <dbReference type="Proteomes" id="UP000028545"/>
    </source>
</evidence>
<dbReference type="InterPro" id="IPR019313">
    <property type="entry name" value="Mediator_Med17"/>
</dbReference>
<evidence type="ECO:0000256" key="8">
    <source>
        <dbReference type="RuleBase" id="RU364140"/>
    </source>
</evidence>
<dbReference type="EMBL" id="JOWA01000154">
    <property type="protein sequence ID" value="KEZ39246.1"/>
    <property type="molecule type" value="Genomic_DNA"/>
</dbReference>
<dbReference type="GeneID" id="27728989"/>
<reference evidence="10 11" key="1">
    <citation type="journal article" date="2014" name="Genome Announc.">
        <title>Draft genome sequence of the pathogenic fungus Scedosporium apiospermum.</title>
        <authorList>
            <person name="Vandeputte P."/>
            <person name="Ghamrawi S."/>
            <person name="Rechenmann M."/>
            <person name="Iltis A."/>
            <person name="Giraud S."/>
            <person name="Fleury M."/>
            <person name="Thornton C."/>
            <person name="Delhaes L."/>
            <person name="Meyer W."/>
            <person name="Papon N."/>
            <person name="Bouchara J.P."/>
        </authorList>
    </citation>
    <scope>NUCLEOTIDE SEQUENCE [LARGE SCALE GENOMIC DNA]</scope>
    <source>
        <strain evidence="10 11">IHEM 14462</strain>
    </source>
</reference>
<sequence>MENSGAQNAGSPVCPIRPWPIPDADRSPKTISDYISLVNQTYPGGFRALNIENIRDGTIDESGDVKMGDADDAGGEEDEGDESAGGKDPLEARNETLQNIIVAHHSALFALDLISLLLTKENPVQAGVTLRHDLRELVGIGTLGSQKHAESNITPDKMKDFANITAGWNILSIEETKDSAQKASTLLEKEVEKEARYWQDVLSVSEGGWSVCRLPQERQTLGVRFGFNEASAEFRKYSLAPMRRATNGKVELDLGNLGGQAQRLVITIEKDGKVTGISSQTAPVPANDSAPLSAHVLEARNTIYARELWHELQMEARNLQSYDVRQYESSIVYTRPNGMKIRIELLSVDDCPRGEDGLSDNWLAESIHISLHIFLGNAHRQNETFRSRPLPPNQPRSRLHNQYHLLRPIIARLVHMEAIEDTTKYIGGLVKSLRNAKMPDAKFDLITAQNVLADLSNVSSDRARSNPAQAVLSTITAPLTFAIDLIVTPGNRISIMGRTWLLPATATIYQINLPATNPEFPNTLIESCPPHRDYPNLSEVRCYIDQAVSCALANYFQPRLEGGEKEGLSRKYGSLDSKEAKEGFDVEGNAYWIKTMSGASLSTAASPPREIAFTVAGPTSNPHLEVTTIVGKEDTKVLKHVWTADGSQAEAKELGLTDVCLRLVNQVYA</sequence>
<evidence type="ECO:0000256" key="7">
    <source>
        <dbReference type="ARBA" id="ARBA00032014"/>
    </source>
</evidence>
<dbReference type="KEGG" id="sapo:SAPIO_CDS9917"/>
<feature type="region of interest" description="Disordered" evidence="9">
    <location>
        <begin position="59"/>
        <end position="89"/>
    </location>
</feature>
<gene>
    <name evidence="8" type="primary">MED17</name>
    <name evidence="10" type="ORF">SAPIO_CDS9917</name>
</gene>
<dbReference type="GO" id="GO:0003712">
    <property type="term" value="F:transcription coregulator activity"/>
    <property type="evidence" value="ECO:0007669"/>
    <property type="project" value="InterPro"/>
</dbReference>
<dbReference type="GO" id="GO:0006357">
    <property type="term" value="P:regulation of transcription by RNA polymerase II"/>
    <property type="evidence" value="ECO:0007669"/>
    <property type="project" value="InterPro"/>
</dbReference>
<feature type="region of interest" description="Disordered" evidence="9">
    <location>
        <begin position="1"/>
        <end position="22"/>
    </location>
</feature>
<dbReference type="PANTHER" id="PTHR13114:SF7">
    <property type="entry name" value="MEDIATOR OF RNA POLYMERASE II TRANSCRIPTION SUBUNIT 17"/>
    <property type="match status" value="1"/>
</dbReference>
<dbReference type="Gene3D" id="6.10.250.2620">
    <property type="match status" value="1"/>
</dbReference>
<dbReference type="OMA" id="AAETKYW"/>
<dbReference type="VEuPathDB" id="FungiDB:SAPIO_CDS9917"/>
<evidence type="ECO:0000256" key="6">
    <source>
        <dbReference type="ARBA" id="ARBA00023242"/>
    </source>
</evidence>